<dbReference type="EMBL" id="RWJN01000013">
    <property type="protein sequence ID" value="TCD70910.1"/>
    <property type="molecule type" value="Genomic_DNA"/>
</dbReference>
<evidence type="ECO:0000259" key="1">
    <source>
        <dbReference type="Pfam" id="PF03372"/>
    </source>
</evidence>
<dbReference type="PANTHER" id="PTHR42834">
    <property type="entry name" value="ENDONUCLEASE/EXONUCLEASE/PHOSPHATASE FAMILY PROTEIN (AFU_ORTHOLOGUE AFUA_3G09210)"/>
    <property type="match status" value="1"/>
</dbReference>
<accession>A0A4R0RPX3</accession>
<dbReference type="AlphaFoldDB" id="A0A4R0RPX3"/>
<proteinExistence type="predicted"/>
<reference evidence="2 3" key="1">
    <citation type="submission" date="2018-11" db="EMBL/GenBank/DDBJ databases">
        <title>Genome assembly of Steccherinum ochraceum LE-BIN_3174, the white-rot fungus of the Steccherinaceae family (The Residual Polyporoid clade, Polyporales, Basidiomycota).</title>
        <authorList>
            <person name="Fedorova T.V."/>
            <person name="Glazunova O.A."/>
            <person name="Landesman E.O."/>
            <person name="Moiseenko K.V."/>
            <person name="Psurtseva N.V."/>
            <person name="Savinova O.S."/>
            <person name="Shakhova N.V."/>
            <person name="Tyazhelova T.V."/>
            <person name="Vasina D.V."/>
        </authorList>
    </citation>
    <scope>NUCLEOTIDE SEQUENCE [LARGE SCALE GENOMIC DNA]</scope>
    <source>
        <strain evidence="2 3">LE-BIN_3174</strain>
    </source>
</reference>
<dbReference type="PANTHER" id="PTHR42834:SF1">
    <property type="entry name" value="ENDONUCLEASE_EXONUCLEASE_PHOSPHATASE FAMILY PROTEIN (AFU_ORTHOLOGUE AFUA_3G09210)"/>
    <property type="match status" value="1"/>
</dbReference>
<dbReference type="SUPFAM" id="SSF56219">
    <property type="entry name" value="DNase I-like"/>
    <property type="match status" value="1"/>
</dbReference>
<dbReference type="InterPro" id="IPR005135">
    <property type="entry name" value="Endo/exonuclease/phosphatase"/>
</dbReference>
<protein>
    <recommendedName>
        <fullName evidence="1">Endonuclease/exonuclease/phosphatase domain-containing protein</fullName>
    </recommendedName>
</protein>
<gene>
    <name evidence="2" type="ORF">EIP91_001219</name>
</gene>
<dbReference type="InterPro" id="IPR036691">
    <property type="entry name" value="Endo/exonu/phosph_ase_sf"/>
</dbReference>
<dbReference type="GO" id="GO:0003824">
    <property type="term" value="F:catalytic activity"/>
    <property type="evidence" value="ECO:0007669"/>
    <property type="project" value="InterPro"/>
</dbReference>
<evidence type="ECO:0000313" key="3">
    <source>
        <dbReference type="Proteomes" id="UP000292702"/>
    </source>
</evidence>
<sequence>MRPSRLVCADSLTSIRTFSIELNSDPDNLFATELDSPTNILVLSSNNTVKPLILGRDRSPPTQALSGLDTGRDGWLSVPNNRTQVDTVNATLQPDKFGMDFWSSLESQLVTVKKPTALEFENNFGEFWVYGDWKVTGKNKRGGLTITFGPDGVPDANPETVIIGSPLDGTKNPHVTMGMTFQDITGVVLYQFGFYYILPLTAPVVVSTPDPTVPVTTLKPSKNACQFTLGDYNVENLAPKSSSLPTVATHIGHFLASPDIMFLQEIQDSSGATDDGTVDANVTLSTLSAAITKVDNSTTYDLIDLAGVNNEDGGEPGGNIRPAYLFRSSKVKLLPGAPKGGALDATKPIRGRDGRVNLSFNPGRIDPTNAAWNASRKPLVAAWETTNGQRFFTINVHLTAKLDSTTTQGNARPPVNAAVEQRTSQVETIATFVKSLLKLDPLASIIIAGDHNEYIQTRSVFTAFDNLVHEIDEVSNVPVTERYTYVFDQNTEQLDHMWVSTAVALRGTKVEHVHVNNWSPTLSQRTSDHDPSVAQLLHGL</sequence>
<comment type="caution">
    <text evidence="2">The sequence shown here is derived from an EMBL/GenBank/DDBJ whole genome shotgun (WGS) entry which is preliminary data.</text>
</comment>
<dbReference type="Pfam" id="PF03372">
    <property type="entry name" value="Exo_endo_phos"/>
    <property type="match status" value="1"/>
</dbReference>
<organism evidence="2 3">
    <name type="scientific">Steccherinum ochraceum</name>
    <dbReference type="NCBI Taxonomy" id="92696"/>
    <lineage>
        <taxon>Eukaryota</taxon>
        <taxon>Fungi</taxon>
        <taxon>Dikarya</taxon>
        <taxon>Basidiomycota</taxon>
        <taxon>Agaricomycotina</taxon>
        <taxon>Agaricomycetes</taxon>
        <taxon>Polyporales</taxon>
        <taxon>Steccherinaceae</taxon>
        <taxon>Steccherinum</taxon>
    </lineage>
</organism>
<name>A0A4R0RPX3_9APHY</name>
<evidence type="ECO:0000313" key="2">
    <source>
        <dbReference type="EMBL" id="TCD70910.1"/>
    </source>
</evidence>
<dbReference type="Gene3D" id="3.60.10.10">
    <property type="entry name" value="Endonuclease/exonuclease/phosphatase"/>
    <property type="match status" value="1"/>
</dbReference>
<dbReference type="OrthoDB" id="47488at2759"/>
<feature type="domain" description="Endonuclease/exonuclease/phosphatase" evidence="1">
    <location>
        <begin position="232"/>
        <end position="529"/>
    </location>
</feature>
<dbReference type="Proteomes" id="UP000292702">
    <property type="component" value="Unassembled WGS sequence"/>
</dbReference>
<keyword evidence="3" id="KW-1185">Reference proteome</keyword>
<dbReference type="STRING" id="92696.A0A4R0RPX3"/>